<accession>A0A9D1D3J4</accession>
<reference evidence="3" key="2">
    <citation type="journal article" date="2021" name="PeerJ">
        <title>Extensive microbial diversity within the chicken gut microbiome revealed by metagenomics and culture.</title>
        <authorList>
            <person name="Gilroy R."/>
            <person name="Ravi A."/>
            <person name="Getino M."/>
            <person name="Pursley I."/>
            <person name="Horton D.L."/>
            <person name="Alikhan N.F."/>
            <person name="Baker D."/>
            <person name="Gharbi K."/>
            <person name="Hall N."/>
            <person name="Watson M."/>
            <person name="Adriaenssens E.M."/>
            <person name="Foster-Nyarko E."/>
            <person name="Jarju S."/>
            <person name="Secka A."/>
            <person name="Antonio M."/>
            <person name="Oren A."/>
            <person name="Chaudhuri R.R."/>
            <person name="La Ragione R."/>
            <person name="Hildebrand F."/>
            <person name="Pallen M.J."/>
        </authorList>
    </citation>
    <scope>NUCLEOTIDE SEQUENCE</scope>
    <source>
        <strain evidence="3">ChiGjej1B1-2707</strain>
    </source>
</reference>
<dbReference type="SUPFAM" id="SSF52980">
    <property type="entry name" value="Restriction endonuclease-like"/>
    <property type="match status" value="1"/>
</dbReference>
<dbReference type="InterPro" id="IPR011335">
    <property type="entry name" value="Restrct_endonuc-II-like"/>
</dbReference>
<sequence>MEHNPLCTPEKPSDNHLLALATPDTSYNAKDTTCAELSSTLAESNPANPPCTASSNSLAKRASIIFGFSTALQIARTLGEAKPTKNRRHVPPPAAPPRQAEVTDALEALPSHEGKADLQHLSFPIHCLVARTASRRQTNAVSPHSRTSPIPPHCLYRIGANVYCAIPAFALLQEATRITHRIALLELCWEACGTYRTARTSAHPDTAKETTYGQPPLTSVRSIRSFVAANPSLHGSRAIAAALRYLADGSASPRETKCALLFGLPMSHGGYALGIPRMNYRIRASMAAQTVTGKQFFRGDMVWPDAKLILEYQSFEDHANEASRLKDSRRENALQSMGWTVVAITNDELDSMASTDVVAETLRKKLGAHKRPAIPHYHARKLKLRRLLGLRIGHESESPS</sequence>
<evidence type="ECO:0000256" key="1">
    <source>
        <dbReference type="SAM" id="MobiDB-lite"/>
    </source>
</evidence>
<comment type="caution">
    <text evidence="3">The sequence shown here is derived from an EMBL/GenBank/DDBJ whole genome shotgun (WGS) entry which is preliminary data.</text>
</comment>
<dbReference type="Pfam" id="PF04480">
    <property type="entry name" value="DUF559"/>
    <property type="match status" value="1"/>
</dbReference>
<evidence type="ECO:0000313" key="4">
    <source>
        <dbReference type="Proteomes" id="UP000824261"/>
    </source>
</evidence>
<feature type="region of interest" description="Disordered" evidence="1">
    <location>
        <begin position="79"/>
        <end position="100"/>
    </location>
</feature>
<dbReference type="InterPro" id="IPR007569">
    <property type="entry name" value="DUF559"/>
</dbReference>
<name>A0A9D1D3J4_9ACTN</name>
<feature type="domain" description="DUF559" evidence="2">
    <location>
        <begin position="300"/>
        <end position="353"/>
    </location>
</feature>
<dbReference type="AlphaFoldDB" id="A0A9D1D3J4"/>
<dbReference type="Gene3D" id="3.40.960.10">
    <property type="entry name" value="VSR Endonuclease"/>
    <property type="match status" value="1"/>
</dbReference>
<gene>
    <name evidence="3" type="ORF">IAA69_04030</name>
</gene>
<protein>
    <submittedName>
        <fullName evidence="3">DUF559 domain-containing protein</fullName>
    </submittedName>
</protein>
<organism evidence="3 4">
    <name type="scientific">Candidatus Aveggerthella stercoripullorum</name>
    <dbReference type="NCBI Taxonomy" id="2840688"/>
    <lineage>
        <taxon>Bacteria</taxon>
        <taxon>Bacillati</taxon>
        <taxon>Actinomycetota</taxon>
        <taxon>Coriobacteriia</taxon>
        <taxon>Eggerthellales</taxon>
        <taxon>Eggerthellaceae</taxon>
        <taxon>Eggerthellaceae incertae sedis</taxon>
        <taxon>Candidatus Aveggerthella</taxon>
    </lineage>
</organism>
<proteinExistence type="predicted"/>
<dbReference type="Proteomes" id="UP000824261">
    <property type="component" value="Unassembled WGS sequence"/>
</dbReference>
<evidence type="ECO:0000313" key="3">
    <source>
        <dbReference type="EMBL" id="HIR01411.1"/>
    </source>
</evidence>
<evidence type="ECO:0000259" key="2">
    <source>
        <dbReference type="Pfam" id="PF04480"/>
    </source>
</evidence>
<reference evidence="3" key="1">
    <citation type="submission" date="2020-10" db="EMBL/GenBank/DDBJ databases">
        <authorList>
            <person name="Gilroy R."/>
        </authorList>
    </citation>
    <scope>NUCLEOTIDE SEQUENCE</scope>
    <source>
        <strain evidence="3">ChiGjej1B1-2707</strain>
    </source>
</reference>
<dbReference type="EMBL" id="DVGB01000049">
    <property type="protein sequence ID" value="HIR01411.1"/>
    <property type="molecule type" value="Genomic_DNA"/>
</dbReference>